<dbReference type="AlphaFoldDB" id="A0A9W7GRR8"/>
<dbReference type="InterPro" id="IPR012936">
    <property type="entry name" value="Erv_C"/>
</dbReference>
<dbReference type="GO" id="GO:0016020">
    <property type="term" value="C:membrane"/>
    <property type="evidence" value="ECO:0007669"/>
    <property type="project" value="UniProtKB-SubCell"/>
</dbReference>
<comment type="subcellular location">
    <subcellularLocation>
        <location evidence="1">Membrane</location>
        <topology evidence="1">Multi-pass membrane protein</topology>
    </subcellularLocation>
</comment>
<dbReference type="GO" id="GO:0030134">
    <property type="term" value="C:COPII-coated ER to Golgi transport vesicle"/>
    <property type="evidence" value="ECO:0007669"/>
    <property type="project" value="TreeGrafter"/>
</dbReference>
<dbReference type="InterPro" id="IPR045888">
    <property type="entry name" value="Erv"/>
</dbReference>
<sequence length="312" mass="34464">MKRFDAFPRPLEGIVEKSSLAGFFSLLGFIVAGLLLFSELIQFISVDIEEHIKIADSMTNPSDTIALKVYMSFPHLNCNDLMLDYESTKSDLPSARKGKLNKRKMNSREKSVVSSSNFNLDDDRSHAVGTARGCTIDGVVNVGRVGGNFKVVITNNVWGALALRGVEELQRGMNVSHYIHELTFGEHFGKVVNPMKEVANGIEEGVGLVQFHLKVIPTLFKRPGRWERETFQISMTEQFVKMSTLLLSGNMQQPGVTFNYDFTPLSVLHRESRENVLTFLGSLASVTGGVWVTVGMLGGCLMKAGGVGKKRD</sequence>
<gene>
    <name evidence="9" type="ORF">TrCOL_g8798</name>
</gene>
<reference evidence="10" key="1">
    <citation type="journal article" date="2023" name="Commun. Biol.">
        <title>Genome analysis of Parmales, the sister group of diatoms, reveals the evolutionary specialization of diatoms from phago-mixotrophs to photoautotrophs.</title>
        <authorList>
            <person name="Ban H."/>
            <person name="Sato S."/>
            <person name="Yoshikawa S."/>
            <person name="Yamada K."/>
            <person name="Nakamura Y."/>
            <person name="Ichinomiya M."/>
            <person name="Sato N."/>
            <person name="Blanc-Mathieu R."/>
            <person name="Endo H."/>
            <person name="Kuwata A."/>
            <person name="Ogata H."/>
        </authorList>
    </citation>
    <scope>NUCLEOTIDE SEQUENCE [LARGE SCALE GENOMIC DNA]</scope>
</reference>
<evidence type="ECO:0000256" key="3">
    <source>
        <dbReference type="ARBA" id="ARBA00022692"/>
    </source>
</evidence>
<dbReference type="OrthoDB" id="270930at2759"/>
<evidence type="ECO:0000256" key="5">
    <source>
        <dbReference type="ARBA" id="ARBA00023136"/>
    </source>
</evidence>
<evidence type="ECO:0000256" key="1">
    <source>
        <dbReference type="ARBA" id="ARBA00004141"/>
    </source>
</evidence>
<dbReference type="GO" id="GO:0005783">
    <property type="term" value="C:endoplasmic reticulum"/>
    <property type="evidence" value="ECO:0007669"/>
    <property type="project" value="TreeGrafter"/>
</dbReference>
<keyword evidence="3 6" id="KW-0812">Transmembrane</keyword>
<evidence type="ECO:0000256" key="2">
    <source>
        <dbReference type="ARBA" id="ARBA00005648"/>
    </source>
</evidence>
<evidence type="ECO:0000259" key="7">
    <source>
        <dbReference type="Pfam" id="PF07970"/>
    </source>
</evidence>
<dbReference type="InterPro" id="IPR039542">
    <property type="entry name" value="Erv_N"/>
</dbReference>
<dbReference type="Pfam" id="PF13850">
    <property type="entry name" value="ERGIC_N"/>
    <property type="match status" value="1"/>
</dbReference>
<organism evidence="9 10">
    <name type="scientific">Triparma columacea</name>
    <dbReference type="NCBI Taxonomy" id="722753"/>
    <lineage>
        <taxon>Eukaryota</taxon>
        <taxon>Sar</taxon>
        <taxon>Stramenopiles</taxon>
        <taxon>Ochrophyta</taxon>
        <taxon>Bolidophyceae</taxon>
        <taxon>Parmales</taxon>
        <taxon>Triparmaceae</taxon>
        <taxon>Triparma</taxon>
    </lineage>
</organism>
<accession>A0A9W7GRR8</accession>
<dbReference type="Proteomes" id="UP001165065">
    <property type="component" value="Unassembled WGS sequence"/>
</dbReference>
<comment type="similarity">
    <text evidence="2">Belongs to the ERGIC family.</text>
</comment>
<name>A0A9W7GRR8_9STRA</name>
<feature type="transmembrane region" description="Helical" evidence="6">
    <location>
        <begin position="20"/>
        <end position="44"/>
    </location>
</feature>
<proteinExistence type="inferred from homology"/>
<dbReference type="PANTHER" id="PTHR10984:SF25">
    <property type="entry name" value="ENDOPLASMIC RETICULUM-GOLGI INTERMEDIATE COMPARTMENT PROTEIN 3"/>
    <property type="match status" value="1"/>
</dbReference>
<feature type="transmembrane region" description="Helical" evidence="6">
    <location>
        <begin position="276"/>
        <end position="301"/>
    </location>
</feature>
<dbReference type="EMBL" id="BRYA01000444">
    <property type="protein sequence ID" value="GMI48933.1"/>
    <property type="molecule type" value="Genomic_DNA"/>
</dbReference>
<evidence type="ECO:0000313" key="9">
    <source>
        <dbReference type="EMBL" id="GMI48933.1"/>
    </source>
</evidence>
<comment type="caution">
    <text evidence="9">The sequence shown here is derived from an EMBL/GenBank/DDBJ whole genome shotgun (WGS) entry which is preliminary data.</text>
</comment>
<evidence type="ECO:0000256" key="4">
    <source>
        <dbReference type="ARBA" id="ARBA00022989"/>
    </source>
</evidence>
<feature type="domain" description="Endoplasmic reticulum vesicle transporter C-terminal" evidence="7">
    <location>
        <begin position="132"/>
        <end position="296"/>
    </location>
</feature>
<dbReference type="Pfam" id="PF07970">
    <property type="entry name" value="COPIIcoated_ERV"/>
    <property type="match status" value="1"/>
</dbReference>
<evidence type="ECO:0000313" key="10">
    <source>
        <dbReference type="Proteomes" id="UP001165065"/>
    </source>
</evidence>
<evidence type="ECO:0000259" key="8">
    <source>
        <dbReference type="Pfam" id="PF13850"/>
    </source>
</evidence>
<keyword evidence="10" id="KW-1185">Reference proteome</keyword>
<keyword evidence="4 6" id="KW-1133">Transmembrane helix</keyword>
<dbReference type="PANTHER" id="PTHR10984">
    <property type="entry name" value="ENDOPLASMIC RETICULUM-GOLGI INTERMEDIATE COMPARTMENT PROTEIN"/>
    <property type="match status" value="1"/>
</dbReference>
<feature type="domain" description="Endoplasmic reticulum vesicle transporter N-terminal" evidence="8">
    <location>
        <begin position="1"/>
        <end position="86"/>
    </location>
</feature>
<keyword evidence="5 6" id="KW-0472">Membrane</keyword>
<protein>
    <submittedName>
        <fullName evidence="9">Uncharacterized protein</fullName>
    </submittedName>
</protein>
<evidence type="ECO:0000256" key="6">
    <source>
        <dbReference type="SAM" id="Phobius"/>
    </source>
</evidence>